<organism evidence="1">
    <name type="scientific">mine drainage metagenome</name>
    <dbReference type="NCBI Taxonomy" id="410659"/>
    <lineage>
        <taxon>unclassified sequences</taxon>
        <taxon>metagenomes</taxon>
        <taxon>ecological metagenomes</taxon>
    </lineage>
</organism>
<reference evidence="1" key="1">
    <citation type="submission" date="2016-10" db="EMBL/GenBank/DDBJ databases">
        <title>Sequence of Gallionella enrichment culture.</title>
        <authorList>
            <person name="Poehlein A."/>
            <person name="Muehling M."/>
            <person name="Daniel R."/>
        </authorList>
    </citation>
    <scope>NUCLEOTIDE SEQUENCE</scope>
</reference>
<evidence type="ECO:0000313" key="1">
    <source>
        <dbReference type="EMBL" id="OIQ96862.1"/>
    </source>
</evidence>
<keyword evidence="1" id="KW-0418">Kinase</keyword>
<protein>
    <submittedName>
        <fullName evidence="1">Fructokinase</fullName>
        <ecNumber evidence="1">2.7.1.4</ecNumber>
    </submittedName>
</protein>
<dbReference type="EC" id="2.7.1.4" evidence="1"/>
<sequence>MVQGVTSDILLGVDLGGTKIEIAALDAQGRFLLRERLPTPRGDYAATLEAIAELVRRAEARLGRAEGSRLPLGVGIPGSVSPVSGLIRNANSTVLNGMPLQTDLERRLGRPVRVHNDANCLAVSEAVDGAGAGARVVFGVILGTGVGAGIAIDGKDWLGRNAVAGEWGHNPLPWQRASAAWNEAPGPLCWCGRQGCLETWLSGPGFAADHAAHTGRRIAAQDIVAAMRAGDAAARASFIRYCDRLARGLAHVVNLLDPDVIVLGGGMSNVRELYGEVPQRWGAWVFSDTVRTRLRCAAHGDSSGVRGAAWLWRRD</sequence>
<dbReference type="CDD" id="cd24066">
    <property type="entry name" value="ASKHA_NBD_ROK_EcFRK-like"/>
    <property type="match status" value="1"/>
</dbReference>
<dbReference type="InterPro" id="IPR049874">
    <property type="entry name" value="ROK_cs"/>
</dbReference>
<gene>
    <name evidence="1" type="primary">mak_5</name>
    <name evidence="1" type="ORF">GALL_211890</name>
</gene>
<dbReference type="PANTHER" id="PTHR18964">
    <property type="entry name" value="ROK (REPRESSOR, ORF, KINASE) FAMILY"/>
    <property type="match status" value="1"/>
</dbReference>
<dbReference type="PROSITE" id="PS01125">
    <property type="entry name" value="ROK"/>
    <property type="match status" value="1"/>
</dbReference>
<dbReference type="PANTHER" id="PTHR18964:SF174">
    <property type="entry name" value="D-ALLOSE KINASE-RELATED"/>
    <property type="match status" value="1"/>
</dbReference>
<dbReference type="EMBL" id="MLJW01000142">
    <property type="protein sequence ID" value="OIQ96862.1"/>
    <property type="molecule type" value="Genomic_DNA"/>
</dbReference>
<dbReference type="SUPFAM" id="SSF53067">
    <property type="entry name" value="Actin-like ATPase domain"/>
    <property type="match status" value="1"/>
</dbReference>
<comment type="caution">
    <text evidence="1">The sequence shown here is derived from an EMBL/GenBank/DDBJ whole genome shotgun (WGS) entry which is preliminary data.</text>
</comment>
<dbReference type="InterPro" id="IPR000600">
    <property type="entry name" value="ROK"/>
</dbReference>
<proteinExistence type="predicted"/>
<dbReference type="GO" id="GO:0008865">
    <property type="term" value="F:fructokinase activity"/>
    <property type="evidence" value="ECO:0007669"/>
    <property type="project" value="UniProtKB-EC"/>
</dbReference>
<dbReference type="AlphaFoldDB" id="A0A1J5RLF7"/>
<name>A0A1J5RLF7_9ZZZZ</name>
<dbReference type="InterPro" id="IPR043129">
    <property type="entry name" value="ATPase_NBD"/>
</dbReference>
<keyword evidence="1" id="KW-0808">Transferase</keyword>
<dbReference type="Gene3D" id="3.30.420.40">
    <property type="match status" value="2"/>
</dbReference>
<dbReference type="Pfam" id="PF00480">
    <property type="entry name" value="ROK"/>
    <property type="match status" value="1"/>
</dbReference>
<accession>A0A1J5RLF7</accession>